<dbReference type="KEGG" id="doe:DENOEST_1657"/>
<evidence type="ECO:0000313" key="3">
    <source>
        <dbReference type="Proteomes" id="UP000515733"/>
    </source>
</evidence>
<dbReference type="EMBL" id="LR778301">
    <property type="protein sequence ID" value="CAB1368822.1"/>
    <property type="molecule type" value="Genomic_DNA"/>
</dbReference>
<keyword evidence="3" id="KW-1185">Reference proteome</keyword>
<organism evidence="2 3">
    <name type="scientific">Denitratisoma oestradiolicum</name>
    <dbReference type="NCBI Taxonomy" id="311182"/>
    <lineage>
        <taxon>Bacteria</taxon>
        <taxon>Pseudomonadati</taxon>
        <taxon>Pseudomonadota</taxon>
        <taxon>Betaproteobacteria</taxon>
        <taxon>Nitrosomonadales</taxon>
        <taxon>Sterolibacteriaceae</taxon>
        <taxon>Denitratisoma</taxon>
    </lineage>
</organism>
<dbReference type="Proteomes" id="UP000515733">
    <property type="component" value="Chromosome"/>
</dbReference>
<feature type="region of interest" description="Disordered" evidence="1">
    <location>
        <begin position="71"/>
        <end position="102"/>
    </location>
</feature>
<feature type="region of interest" description="Disordered" evidence="1">
    <location>
        <begin position="1"/>
        <end position="29"/>
    </location>
</feature>
<reference evidence="2 3" key="1">
    <citation type="submission" date="2020-03" db="EMBL/GenBank/DDBJ databases">
        <authorList>
            <consortium name="Genoscope - CEA"/>
            <person name="William W."/>
        </authorList>
    </citation>
    <scope>NUCLEOTIDE SEQUENCE [LARGE SCALE GENOMIC DNA]</scope>
    <source>
        <strain evidence="3">DSM 16959</strain>
    </source>
</reference>
<name>A0A6S6Y0X4_9PROT</name>
<evidence type="ECO:0000256" key="1">
    <source>
        <dbReference type="SAM" id="MobiDB-lite"/>
    </source>
</evidence>
<dbReference type="AlphaFoldDB" id="A0A6S6Y0X4"/>
<proteinExistence type="predicted"/>
<protein>
    <submittedName>
        <fullName evidence="2">Uncharacterized protein</fullName>
    </submittedName>
</protein>
<feature type="compositionally biased region" description="Polar residues" evidence="1">
    <location>
        <begin position="1"/>
        <end position="10"/>
    </location>
</feature>
<feature type="compositionally biased region" description="Basic residues" evidence="1">
    <location>
        <begin position="84"/>
        <end position="102"/>
    </location>
</feature>
<sequence>MKSGSRTWPSARSAMVPNDGLGEESVMVNGDQNSNIKGSIITFVVSKMIVKSFPSPLDIDIYPMDSELKKPGVKALGKGETKLKKNRTPNRGPRRKIGFHAH</sequence>
<evidence type="ECO:0000313" key="2">
    <source>
        <dbReference type="EMBL" id="CAB1368822.1"/>
    </source>
</evidence>
<accession>A0A6S6Y0X4</accession>
<gene>
    <name evidence="2" type="ORF">DENOEST_1657</name>
</gene>